<feature type="domain" description="Replication-associated protein ORF2/G2P" evidence="2">
    <location>
        <begin position="70"/>
        <end position="168"/>
    </location>
</feature>
<dbReference type="RefSeq" id="WP_146198159.1">
    <property type="nucleotide sequence ID" value="NZ_QGDI01000003.1"/>
</dbReference>
<evidence type="ECO:0000256" key="1">
    <source>
        <dbReference type="SAM" id="MobiDB-lite"/>
    </source>
</evidence>
<feature type="compositionally biased region" description="Polar residues" evidence="1">
    <location>
        <begin position="259"/>
        <end position="277"/>
    </location>
</feature>
<protein>
    <recommendedName>
        <fullName evidence="2">Replication-associated protein ORF2/G2P domain-containing protein</fullName>
    </recommendedName>
</protein>
<sequence>MRSWYRETRYECGDYMEVNIYPVYTKAPCRRKKAKPTSETQQKLNDIYAESKLIRIANANFTDHDLKVELTYSKEHLPQTDEEAARELRNFLRRVKRYRERNGLSELKYIAVTEKSSRSGRYHHHLIMSGDISVFDLVQLWGLGIVGTDILIFDENGIASLTRYMLKQAREFTGKKKYTRSRNLIDPPPKQRDNRFSKRKIVELAKDTENRAEFEKLYEGYHLSQAQVVYNDTNGGVYIYARYYKKGAAWCNRKKKTSRLSSSAGRPSPKDNTQSSR</sequence>
<dbReference type="AlphaFoldDB" id="A0A315Y132"/>
<dbReference type="Pfam" id="PF23343">
    <property type="entry name" value="REP_ORF2-G2P"/>
    <property type="match status" value="1"/>
</dbReference>
<name>A0A315Y132_RUMFL</name>
<dbReference type="EMBL" id="QGDI01000003">
    <property type="protein sequence ID" value="PWJ13996.1"/>
    <property type="molecule type" value="Genomic_DNA"/>
</dbReference>
<evidence type="ECO:0000313" key="4">
    <source>
        <dbReference type="Proteomes" id="UP000245720"/>
    </source>
</evidence>
<feature type="region of interest" description="Disordered" evidence="1">
    <location>
        <begin position="255"/>
        <end position="277"/>
    </location>
</feature>
<evidence type="ECO:0000259" key="2">
    <source>
        <dbReference type="Pfam" id="PF23343"/>
    </source>
</evidence>
<reference evidence="3 4" key="1">
    <citation type="submission" date="2018-05" db="EMBL/GenBank/DDBJ databases">
        <title>The Hungate 1000. A catalogue of reference genomes from the rumen microbiome.</title>
        <authorList>
            <person name="Kelly W."/>
        </authorList>
    </citation>
    <scope>NUCLEOTIDE SEQUENCE [LARGE SCALE GENOMIC DNA]</scope>
    <source>
        <strain evidence="3 4">SAb67</strain>
    </source>
</reference>
<dbReference type="InterPro" id="IPR056906">
    <property type="entry name" value="ORF2/G2P_dom"/>
</dbReference>
<evidence type="ECO:0000313" key="3">
    <source>
        <dbReference type="EMBL" id="PWJ13996.1"/>
    </source>
</evidence>
<dbReference type="Proteomes" id="UP000245720">
    <property type="component" value="Unassembled WGS sequence"/>
</dbReference>
<comment type="caution">
    <text evidence="3">The sequence shown here is derived from an EMBL/GenBank/DDBJ whole genome shotgun (WGS) entry which is preliminary data.</text>
</comment>
<proteinExistence type="predicted"/>
<dbReference type="OrthoDB" id="1733540at2"/>
<gene>
    <name evidence="3" type="ORF">IE37_00927</name>
</gene>
<accession>A0A315Y132</accession>
<organism evidence="3 4">
    <name type="scientific">Ruminococcus flavefaciens</name>
    <dbReference type="NCBI Taxonomy" id="1265"/>
    <lineage>
        <taxon>Bacteria</taxon>
        <taxon>Bacillati</taxon>
        <taxon>Bacillota</taxon>
        <taxon>Clostridia</taxon>
        <taxon>Eubacteriales</taxon>
        <taxon>Oscillospiraceae</taxon>
        <taxon>Ruminococcus</taxon>
    </lineage>
</organism>